<dbReference type="AlphaFoldDB" id="A0A0G0JX24"/>
<feature type="domain" description="ATPase AAA-type core" evidence="1">
    <location>
        <begin position="316"/>
        <end position="452"/>
    </location>
</feature>
<dbReference type="InterPro" id="IPR027417">
    <property type="entry name" value="P-loop_NTPase"/>
</dbReference>
<organism evidence="2 3">
    <name type="scientific">Candidatus Falkowbacteria bacterium GW2011_GWE1_38_31</name>
    <dbReference type="NCBI Taxonomy" id="1618638"/>
    <lineage>
        <taxon>Bacteria</taxon>
        <taxon>Candidatus Falkowiibacteriota</taxon>
    </lineage>
</organism>
<accession>A0A0G0JX24</accession>
<dbReference type="SUPFAM" id="SSF52540">
    <property type="entry name" value="P-loop containing nucleoside triphosphate hydrolases"/>
    <property type="match status" value="1"/>
</dbReference>
<protein>
    <recommendedName>
        <fullName evidence="1">ATPase AAA-type core domain-containing protein</fullName>
    </recommendedName>
</protein>
<dbReference type="Proteomes" id="UP000034022">
    <property type="component" value="Unassembled WGS sequence"/>
</dbReference>
<dbReference type="EMBL" id="LBUU01000001">
    <property type="protein sequence ID" value="KKQ71102.1"/>
    <property type="molecule type" value="Genomic_DNA"/>
</dbReference>
<evidence type="ECO:0000313" key="3">
    <source>
        <dbReference type="Proteomes" id="UP000034022"/>
    </source>
</evidence>
<dbReference type="GO" id="GO:0005524">
    <property type="term" value="F:ATP binding"/>
    <property type="evidence" value="ECO:0007669"/>
    <property type="project" value="InterPro"/>
</dbReference>
<proteinExistence type="predicted"/>
<evidence type="ECO:0000313" key="2">
    <source>
        <dbReference type="EMBL" id="KKQ71102.1"/>
    </source>
</evidence>
<reference evidence="2 3" key="1">
    <citation type="journal article" date="2015" name="Nature">
        <title>rRNA introns, odd ribosomes, and small enigmatic genomes across a large radiation of phyla.</title>
        <authorList>
            <person name="Brown C.T."/>
            <person name="Hug L.A."/>
            <person name="Thomas B.C."/>
            <person name="Sharon I."/>
            <person name="Castelle C.J."/>
            <person name="Singh A."/>
            <person name="Wilkins M.J."/>
            <person name="Williams K.H."/>
            <person name="Banfield J.F."/>
        </authorList>
    </citation>
    <scope>NUCLEOTIDE SEQUENCE [LARGE SCALE GENOMIC DNA]</scope>
</reference>
<sequence length="658" mass="75563">MPKTAENFLPIDESVLASYNDGANAIIDTVRWMIKKDPYANTKTFSAAGYRNDLLGGTQAKEDTVSLVKTALKHGNGSIILPNSINHCLQTIWQGLRIGQYLTDLYVKASNLDNLQKYNDKNQLTPQQKTEFCEKNETAAAIFLFTSASFIVYDTNQYRGEELVDRNIDMPVIPEFSLSSFILAKRCFIYYLTACLDRSGLVHDEVDFLKLTMLYCQSTVNEILSRVAALRHSEAFVSKNYKLDKSEFIINGFEPLVNVSGPKIEFNKVKAEDIVGNADAKHKARRLVERILCYDKEKKANPMRDMGGLAILRAGFGIPGTGKGMHISYVATLLQERCEVLTGLTFYYNPMPLNLVSTYQGGSAERAIDWMRHFKNPNHICYGPIDDAEQNFQERTRPGVSAGVHEIINTFLPTVEGPNAIWYGNTVMELFTNLPEIIDKAVLSRVQEKFAIDGAKTWADFLDQDHLWWRKLQKLEPGFLDDLKDPENYVYLSAQKLVASIAETMTNGDEPTHEALKEIYCKAKKVYDEKNHGFFAEVYHLTKERYPGFSSRDARNIQRAVDERLLDFDFPEEWMNDPKLFYRKGYDEKKSLIVEMMKNNMHGLKFREIRNQELIRYIETWLRIQETGMERAVEEAAKRCEIDFLGRERATKRLKREE</sequence>
<comment type="caution">
    <text evidence="2">The sequence shown here is derived from an EMBL/GenBank/DDBJ whole genome shotgun (WGS) entry which is preliminary data.</text>
</comment>
<dbReference type="Pfam" id="PF00004">
    <property type="entry name" value="AAA"/>
    <property type="match status" value="1"/>
</dbReference>
<evidence type="ECO:0000259" key="1">
    <source>
        <dbReference type="Pfam" id="PF00004"/>
    </source>
</evidence>
<dbReference type="Gene3D" id="3.40.50.300">
    <property type="entry name" value="P-loop containing nucleotide triphosphate hydrolases"/>
    <property type="match status" value="1"/>
</dbReference>
<dbReference type="GO" id="GO:0016887">
    <property type="term" value="F:ATP hydrolysis activity"/>
    <property type="evidence" value="ECO:0007669"/>
    <property type="project" value="InterPro"/>
</dbReference>
<gene>
    <name evidence="2" type="ORF">US91_C0001G0029</name>
</gene>
<dbReference type="PATRIC" id="fig|1618638.3.peg.29"/>
<dbReference type="InterPro" id="IPR003959">
    <property type="entry name" value="ATPase_AAA_core"/>
</dbReference>
<name>A0A0G0JX24_9BACT</name>